<name>A0A6C0JTX7_9ZZZZ</name>
<reference evidence="1" key="1">
    <citation type="journal article" date="2020" name="Nature">
        <title>Giant virus diversity and host interactions through global metagenomics.</title>
        <authorList>
            <person name="Schulz F."/>
            <person name="Roux S."/>
            <person name="Paez-Espino D."/>
            <person name="Jungbluth S."/>
            <person name="Walsh D.A."/>
            <person name="Denef V.J."/>
            <person name="McMahon K.D."/>
            <person name="Konstantinidis K.T."/>
            <person name="Eloe-Fadrosh E.A."/>
            <person name="Kyrpides N.C."/>
            <person name="Woyke T."/>
        </authorList>
    </citation>
    <scope>NUCLEOTIDE SEQUENCE</scope>
    <source>
        <strain evidence="1">GVMAG-S-1041349-163</strain>
    </source>
</reference>
<dbReference type="InterPro" id="IPR015797">
    <property type="entry name" value="NUDIX_hydrolase-like_dom_sf"/>
</dbReference>
<accession>A0A6C0JTX7</accession>
<evidence type="ECO:0008006" key="2">
    <source>
        <dbReference type="Google" id="ProtNLM"/>
    </source>
</evidence>
<protein>
    <recommendedName>
        <fullName evidence="2">Nudix hydrolase domain-containing protein</fullName>
    </recommendedName>
</protein>
<proteinExistence type="predicted"/>
<sequence>MNEKQIDKFVYSKDGYKLYAGGVLFYDQNGIWIIKEYFRDNYRFSDIGGKYSFEDCNIYSTISREFCEETYYSFPFTYFKLIELLRDNKCEEVYICSDSQNNPTYLSLLIDVKDINFELSAQEFNMSRNKVINENPKIPVRHYSSFELFYLKFEDVEKYKIFFNFRLKQLFNRTKFLRKHLIKTQKINDPLKGDVETHL</sequence>
<dbReference type="EMBL" id="MN740690">
    <property type="protein sequence ID" value="QHU07877.1"/>
    <property type="molecule type" value="Genomic_DNA"/>
</dbReference>
<organism evidence="1">
    <name type="scientific">viral metagenome</name>
    <dbReference type="NCBI Taxonomy" id="1070528"/>
    <lineage>
        <taxon>unclassified sequences</taxon>
        <taxon>metagenomes</taxon>
        <taxon>organismal metagenomes</taxon>
    </lineage>
</organism>
<evidence type="ECO:0000313" key="1">
    <source>
        <dbReference type="EMBL" id="QHU07877.1"/>
    </source>
</evidence>
<dbReference type="AlphaFoldDB" id="A0A6C0JTX7"/>
<dbReference type="SUPFAM" id="SSF55811">
    <property type="entry name" value="Nudix"/>
    <property type="match status" value="1"/>
</dbReference>